<keyword evidence="3" id="KW-1185">Reference proteome</keyword>
<name>A0A6G0VIY3_APHCR</name>
<dbReference type="PANTHER" id="PTHR10773">
    <property type="entry name" value="DNA-DIRECTED RNA POLYMERASES I, II, AND III SUBUNIT RPABC2"/>
    <property type="match status" value="1"/>
</dbReference>
<proteinExistence type="predicted"/>
<evidence type="ECO:0000313" key="3">
    <source>
        <dbReference type="Proteomes" id="UP000478052"/>
    </source>
</evidence>
<organism evidence="2 3">
    <name type="scientific">Aphis craccivora</name>
    <name type="common">Cowpea aphid</name>
    <dbReference type="NCBI Taxonomy" id="307492"/>
    <lineage>
        <taxon>Eukaryota</taxon>
        <taxon>Metazoa</taxon>
        <taxon>Ecdysozoa</taxon>
        <taxon>Arthropoda</taxon>
        <taxon>Hexapoda</taxon>
        <taxon>Insecta</taxon>
        <taxon>Pterygota</taxon>
        <taxon>Neoptera</taxon>
        <taxon>Paraneoptera</taxon>
        <taxon>Hemiptera</taxon>
        <taxon>Sternorrhyncha</taxon>
        <taxon>Aphidomorpha</taxon>
        <taxon>Aphidoidea</taxon>
        <taxon>Aphididae</taxon>
        <taxon>Aphidini</taxon>
        <taxon>Aphis</taxon>
        <taxon>Aphis</taxon>
    </lineage>
</organism>
<gene>
    <name evidence="2" type="ORF">FWK35_00037667</name>
</gene>
<protein>
    <submittedName>
        <fullName evidence="2">Uncharacterized protein</fullName>
    </submittedName>
</protein>
<feature type="compositionally biased region" description="Basic residues" evidence="1">
    <location>
        <begin position="75"/>
        <end position="88"/>
    </location>
</feature>
<dbReference type="Proteomes" id="UP000478052">
    <property type="component" value="Unassembled WGS sequence"/>
</dbReference>
<accession>A0A6G0VIY3</accession>
<evidence type="ECO:0000256" key="1">
    <source>
        <dbReference type="SAM" id="MobiDB-lite"/>
    </source>
</evidence>
<feature type="non-terminal residue" evidence="2">
    <location>
        <position position="357"/>
    </location>
</feature>
<feature type="compositionally biased region" description="Low complexity" evidence="1">
    <location>
        <begin position="59"/>
        <end position="69"/>
    </location>
</feature>
<feature type="region of interest" description="Disordered" evidence="1">
    <location>
        <begin position="55"/>
        <end position="88"/>
    </location>
</feature>
<dbReference type="EMBL" id="VUJU01016248">
    <property type="protein sequence ID" value="KAF0690079.1"/>
    <property type="molecule type" value="Genomic_DNA"/>
</dbReference>
<dbReference type="AlphaFoldDB" id="A0A6G0VIY3"/>
<dbReference type="PANTHER" id="PTHR10773:SF19">
    <property type="match status" value="1"/>
</dbReference>
<dbReference type="OrthoDB" id="6617150at2759"/>
<sequence length="357" mass="42263">MNNENDEPFFYDPNLLVVPASPNSTETLDDLDAIIDIAALPMHFDDGFVIENVDPAHDNTSTSNNSENESYTKRGQIRKRKKYNTSPKTRKEKKIELMKYKHTILPGCEHDKCRNKCTQKITENRRIEINKQYWEMNWSERKSYILNTCERFDVKSHKNNENCKRLNSLKLFLYDEFDVRMQVCKPFFLTTLGFKKTNDRVLNVLVSTPKGQITPTSDKRGKHPAINKFKYETLVMDHIESFNPTISHYRREHAPNIRYLPSDVTITFMHQHFIEKFPELDRNYISYEYYRCKVKEKNISFAQLGHEECELCESFNIHEHKTQILPECDVCTIYTTHINKTKKARDLYKKQADMGFD</sequence>
<reference evidence="2 3" key="1">
    <citation type="submission" date="2019-08" db="EMBL/GenBank/DDBJ databases">
        <title>Whole genome of Aphis craccivora.</title>
        <authorList>
            <person name="Voronova N.V."/>
            <person name="Shulinski R.S."/>
            <person name="Bandarenka Y.V."/>
            <person name="Zhorov D.G."/>
            <person name="Warner D."/>
        </authorList>
    </citation>
    <scope>NUCLEOTIDE SEQUENCE [LARGE SCALE GENOMIC DNA]</scope>
    <source>
        <strain evidence="2">180601</strain>
        <tissue evidence="2">Whole Body</tissue>
    </source>
</reference>
<evidence type="ECO:0000313" key="2">
    <source>
        <dbReference type="EMBL" id="KAF0690079.1"/>
    </source>
</evidence>
<comment type="caution">
    <text evidence="2">The sequence shown here is derived from an EMBL/GenBank/DDBJ whole genome shotgun (WGS) entry which is preliminary data.</text>
</comment>